<dbReference type="eggNOG" id="COG1653">
    <property type="taxonomic scope" value="Bacteria"/>
</dbReference>
<dbReference type="Proteomes" id="UP000013167">
    <property type="component" value="Unassembled WGS sequence"/>
</dbReference>
<reference evidence="2 3" key="1">
    <citation type="journal article" date="2013" name="ISME J.">
        <title>A metabolic model for members of the genus Tetrasphaera involved in enhanced biological phosphorus removal.</title>
        <authorList>
            <person name="Kristiansen R."/>
            <person name="Nguyen H.T.T."/>
            <person name="Saunders A.M."/>
            <person name="Nielsen J.L."/>
            <person name="Wimmer R."/>
            <person name="Le V.Q."/>
            <person name="McIlroy S.J."/>
            <person name="Petrovski S."/>
            <person name="Seviour R.J."/>
            <person name="Calteau A."/>
            <person name="Nielsen K.L."/>
            <person name="Nielsen P.H."/>
        </authorList>
    </citation>
    <scope>NUCLEOTIDE SEQUENCE [LARGE SCALE GENOMIC DNA]</scope>
    <source>
        <strain evidence="2 3">Lp2</strain>
    </source>
</reference>
<dbReference type="PANTHER" id="PTHR43649:SF30">
    <property type="entry name" value="ABC TRANSPORTER SUBSTRATE-BINDING PROTEIN"/>
    <property type="match status" value="1"/>
</dbReference>
<dbReference type="Pfam" id="PF13416">
    <property type="entry name" value="SBP_bac_8"/>
    <property type="match status" value="1"/>
</dbReference>
<dbReference type="PROSITE" id="PS51257">
    <property type="entry name" value="PROKAR_LIPOPROTEIN"/>
    <property type="match status" value="1"/>
</dbReference>
<dbReference type="HOGENOM" id="CLU_031285_3_1_11"/>
<dbReference type="InterPro" id="IPR006311">
    <property type="entry name" value="TAT_signal"/>
</dbReference>
<gene>
    <name evidence="2" type="ORF">BN10_10017</name>
</gene>
<dbReference type="RefSeq" id="WP_010849086.1">
    <property type="nucleotide sequence ID" value="NZ_HF570956.1"/>
</dbReference>
<dbReference type="CDD" id="cd14748">
    <property type="entry name" value="PBP2_UgpB"/>
    <property type="match status" value="1"/>
</dbReference>
<evidence type="ECO:0000313" key="2">
    <source>
        <dbReference type="EMBL" id="CCH68460.1"/>
    </source>
</evidence>
<feature type="region of interest" description="Disordered" evidence="1">
    <location>
        <begin position="34"/>
        <end position="62"/>
    </location>
</feature>
<dbReference type="PANTHER" id="PTHR43649">
    <property type="entry name" value="ARABINOSE-BINDING PROTEIN-RELATED"/>
    <property type="match status" value="1"/>
</dbReference>
<dbReference type="Gene3D" id="3.40.190.10">
    <property type="entry name" value="Periplasmic binding protein-like II"/>
    <property type="match status" value="1"/>
</dbReference>
<name>N0DYQ1_9MICO</name>
<accession>N0DYQ1</accession>
<dbReference type="PROSITE" id="PS51318">
    <property type="entry name" value="TAT"/>
    <property type="match status" value="1"/>
</dbReference>
<evidence type="ECO:0000313" key="3">
    <source>
        <dbReference type="Proteomes" id="UP000013167"/>
    </source>
</evidence>
<dbReference type="STRING" id="1193181.BN10_10017"/>
<protein>
    <submittedName>
        <fullName evidence="2">Extracellular solute-binding protein family 1</fullName>
    </submittedName>
</protein>
<dbReference type="InterPro" id="IPR050490">
    <property type="entry name" value="Bact_solute-bd_prot1"/>
</dbReference>
<proteinExistence type="predicted"/>
<evidence type="ECO:0000256" key="1">
    <source>
        <dbReference type="SAM" id="MobiDB-lite"/>
    </source>
</evidence>
<dbReference type="OrthoDB" id="9780991at2"/>
<keyword evidence="3" id="KW-1185">Reference proteome</keyword>
<dbReference type="InterPro" id="IPR006059">
    <property type="entry name" value="SBP"/>
</dbReference>
<feature type="compositionally biased region" description="Low complexity" evidence="1">
    <location>
        <begin position="34"/>
        <end position="43"/>
    </location>
</feature>
<sequence length="446" mass="47322">MNTFSRRGFLGLAGVAGTTIGLSACAGTGGGSSTSSSSASASAMPKNTGPATGTIEFWSNHPGTSKDTELAIIAEFEKANAGAKVNLVDAGKNYEEVAQKFNAALAGGQLPDVVVVSDVTWFNFALNKQLAPIDDLAKTIDVDTSDYVDALLGDYKFENGHYALPYSRSTPLFYYNKDLWSKAGLEDRGPKDWTEMKDWMVKLKAVVPDGGGVMGSADGSNYLAWVFQNLLWEFGGGYSKDWKPTFTDAKTLEGVTFFQDLVKQGYYKFGKAPDADFGAGLTACAIMSTGSLGGVTKNAKFPFGTAFLPGKDNCPTGGAGVGIPAGLDDARKVNAMKFAAFLTNAKSTVTFTQATGYMPVRKSALQEEAEKDFLAKNPNAQTAVEQLPHTRSQDNARVLVPGGDAKIGKALDQIVAGEDPKTVMEALQKDIQTVIDSQITPKLPKS</sequence>
<dbReference type="EMBL" id="CAIZ01000001">
    <property type="protein sequence ID" value="CCH68460.1"/>
    <property type="molecule type" value="Genomic_DNA"/>
</dbReference>
<organism evidence="2 3">
    <name type="scientific">Phycicoccus elongatus Lp2</name>
    <dbReference type="NCBI Taxonomy" id="1193181"/>
    <lineage>
        <taxon>Bacteria</taxon>
        <taxon>Bacillati</taxon>
        <taxon>Actinomycetota</taxon>
        <taxon>Actinomycetes</taxon>
        <taxon>Micrococcales</taxon>
        <taxon>Intrasporangiaceae</taxon>
        <taxon>Phycicoccus</taxon>
    </lineage>
</organism>
<dbReference type="AlphaFoldDB" id="N0DYQ1"/>
<dbReference type="SUPFAM" id="SSF53850">
    <property type="entry name" value="Periplasmic binding protein-like II"/>
    <property type="match status" value="1"/>
</dbReference>
<comment type="caution">
    <text evidence="2">The sequence shown here is derived from an EMBL/GenBank/DDBJ whole genome shotgun (WGS) entry which is preliminary data.</text>
</comment>